<proteinExistence type="predicted"/>
<dbReference type="Proteomes" id="UP001239111">
    <property type="component" value="Chromosome 3"/>
</dbReference>
<organism evidence="1 2">
    <name type="scientific">Eretmocerus hayati</name>
    <dbReference type="NCBI Taxonomy" id="131215"/>
    <lineage>
        <taxon>Eukaryota</taxon>
        <taxon>Metazoa</taxon>
        <taxon>Ecdysozoa</taxon>
        <taxon>Arthropoda</taxon>
        <taxon>Hexapoda</taxon>
        <taxon>Insecta</taxon>
        <taxon>Pterygota</taxon>
        <taxon>Neoptera</taxon>
        <taxon>Endopterygota</taxon>
        <taxon>Hymenoptera</taxon>
        <taxon>Apocrita</taxon>
        <taxon>Proctotrupomorpha</taxon>
        <taxon>Chalcidoidea</taxon>
        <taxon>Aphelinidae</taxon>
        <taxon>Aphelininae</taxon>
        <taxon>Eretmocerus</taxon>
    </lineage>
</organism>
<dbReference type="EMBL" id="CM056743">
    <property type="protein sequence ID" value="KAJ8674566.1"/>
    <property type="molecule type" value="Genomic_DNA"/>
</dbReference>
<reference evidence="1" key="1">
    <citation type="submission" date="2023-04" db="EMBL/GenBank/DDBJ databases">
        <title>A chromosome-level genome assembly of the parasitoid wasp Eretmocerus hayati.</title>
        <authorList>
            <person name="Zhong Y."/>
            <person name="Liu S."/>
            <person name="Liu Y."/>
        </authorList>
    </citation>
    <scope>NUCLEOTIDE SEQUENCE</scope>
    <source>
        <strain evidence="1">ZJU_SS_LIU_2023</strain>
    </source>
</reference>
<gene>
    <name evidence="1" type="ORF">QAD02_005828</name>
</gene>
<evidence type="ECO:0000313" key="2">
    <source>
        <dbReference type="Proteomes" id="UP001239111"/>
    </source>
</evidence>
<name>A0ACC2NUR0_9HYME</name>
<protein>
    <submittedName>
        <fullName evidence="1">Uncharacterized protein</fullName>
    </submittedName>
</protein>
<evidence type="ECO:0000313" key="1">
    <source>
        <dbReference type="EMBL" id="KAJ8674566.1"/>
    </source>
</evidence>
<sequence>MFFQSSSLIGVILIILETGAVYYNGSHYPIGRILRELEEDWRQTVEILGLASAKIPDRNLTIVTGIIEWYTILRNGNLYGGENAIIRPQDEVYLITQDPLLILGNMTWPKLTAEYEYSTSVHSGTVEVVLKDVTCNFTLSLRPESKTEPIDINAKAITWGDVKINFTGSNMDWLMQFFEQSVLDIVPPIVREISAIWAVEFAKRFNKNFPQLAKTALAGLIQKIDGPSELTT</sequence>
<keyword evidence="2" id="KW-1185">Reference proteome</keyword>
<comment type="caution">
    <text evidence="1">The sequence shown here is derived from an EMBL/GenBank/DDBJ whole genome shotgun (WGS) entry which is preliminary data.</text>
</comment>
<accession>A0ACC2NUR0</accession>